<proteinExistence type="predicted"/>
<keyword evidence="5" id="KW-0539">Nucleus</keyword>
<dbReference type="GO" id="GO:0009788">
    <property type="term" value="P:negative regulation of abscisic acid-activated signaling pathway"/>
    <property type="evidence" value="ECO:0007669"/>
    <property type="project" value="InterPro"/>
</dbReference>
<dbReference type="GO" id="GO:0008270">
    <property type="term" value="F:zinc ion binding"/>
    <property type="evidence" value="ECO:0007669"/>
    <property type="project" value="UniProtKB-KW"/>
</dbReference>
<feature type="region of interest" description="Disordered" evidence="7">
    <location>
        <begin position="1"/>
        <end position="38"/>
    </location>
</feature>
<evidence type="ECO:0000256" key="5">
    <source>
        <dbReference type="ARBA" id="ARBA00023242"/>
    </source>
</evidence>
<dbReference type="SUPFAM" id="SSF57667">
    <property type="entry name" value="beta-beta-alpha zinc fingers"/>
    <property type="match status" value="1"/>
</dbReference>
<feature type="compositionally biased region" description="Acidic residues" evidence="7">
    <location>
        <begin position="181"/>
        <end position="193"/>
    </location>
</feature>
<evidence type="ECO:0000313" key="10">
    <source>
        <dbReference type="Proteomes" id="UP000030748"/>
    </source>
</evidence>
<dbReference type="AlphaFoldDB" id="A0A022QDD0"/>
<dbReference type="STRING" id="4155.A0A022QDD0"/>
<dbReference type="eggNOG" id="ENOG502SZPM">
    <property type="taxonomic scope" value="Eukaryota"/>
</dbReference>
<feature type="region of interest" description="Disordered" evidence="7">
    <location>
        <begin position="162"/>
        <end position="200"/>
    </location>
</feature>
<evidence type="ECO:0000256" key="1">
    <source>
        <dbReference type="ARBA" id="ARBA00004123"/>
    </source>
</evidence>
<dbReference type="InterPro" id="IPR044246">
    <property type="entry name" value="ZFP3-like"/>
</dbReference>
<dbReference type="Gene3D" id="3.30.160.60">
    <property type="entry name" value="Classic Zinc Finger"/>
    <property type="match status" value="1"/>
</dbReference>
<evidence type="ECO:0000256" key="4">
    <source>
        <dbReference type="ARBA" id="ARBA00022833"/>
    </source>
</evidence>
<name>A0A022QDD0_ERYGU</name>
<dbReference type="GO" id="GO:0005634">
    <property type="term" value="C:nucleus"/>
    <property type="evidence" value="ECO:0007669"/>
    <property type="project" value="UniProtKB-SubCell"/>
</dbReference>
<keyword evidence="10" id="KW-1185">Reference proteome</keyword>
<dbReference type="InterPro" id="IPR036236">
    <property type="entry name" value="Znf_C2H2_sf"/>
</dbReference>
<dbReference type="PANTHER" id="PTHR47287:SF15">
    <property type="entry name" value="ZINC FINGER PROTEIN 3-LIKE"/>
    <property type="match status" value="1"/>
</dbReference>
<gene>
    <name evidence="9" type="ORF">MIMGU_mgv1a021296mg</name>
</gene>
<dbReference type="PROSITE" id="PS50157">
    <property type="entry name" value="ZINC_FINGER_C2H2_2"/>
    <property type="match status" value="1"/>
</dbReference>
<evidence type="ECO:0000259" key="8">
    <source>
        <dbReference type="PROSITE" id="PS50157"/>
    </source>
</evidence>
<comment type="subcellular location">
    <subcellularLocation>
        <location evidence="1">Nucleus</location>
    </subcellularLocation>
</comment>
<protein>
    <recommendedName>
        <fullName evidence="8">C2H2-type domain-containing protein</fullName>
    </recommendedName>
</protein>
<reference evidence="9 10" key="1">
    <citation type="journal article" date="2013" name="Proc. Natl. Acad. Sci. U.S.A.">
        <title>Fine-scale variation in meiotic recombination in Mimulus inferred from population shotgun sequencing.</title>
        <authorList>
            <person name="Hellsten U."/>
            <person name="Wright K.M."/>
            <person name="Jenkins J."/>
            <person name="Shu S."/>
            <person name="Yuan Y."/>
            <person name="Wessler S.R."/>
            <person name="Schmutz J."/>
            <person name="Willis J.H."/>
            <person name="Rokhsar D.S."/>
        </authorList>
    </citation>
    <scope>NUCLEOTIDE SEQUENCE [LARGE SCALE GENOMIC DNA]</scope>
    <source>
        <strain evidence="10">cv. DUN x IM62</strain>
    </source>
</reference>
<evidence type="ECO:0000313" key="9">
    <source>
        <dbReference type="EMBL" id="EYU25634.1"/>
    </source>
</evidence>
<keyword evidence="3 6" id="KW-0863">Zinc-finger</keyword>
<evidence type="ECO:0000256" key="2">
    <source>
        <dbReference type="ARBA" id="ARBA00022723"/>
    </source>
</evidence>
<feature type="non-terminal residue" evidence="9">
    <location>
        <position position="1"/>
    </location>
</feature>
<dbReference type="PANTHER" id="PTHR47287">
    <property type="entry name" value="C2H2 AND C2HC ZINC FINGERS SUPERFAMILY PROTEIN"/>
    <property type="match status" value="1"/>
</dbReference>
<evidence type="ECO:0000256" key="3">
    <source>
        <dbReference type="ARBA" id="ARBA00022771"/>
    </source>
</evidence>
<accession>A0A022QDD0</accession>
<evidence type="ECO:0000256" key="6">
    <source>
        <dbReference type="PROSITE-ProRule" id="PRU00042"/>
    </source>
</evidence>
<keyword evidence="2" id="KW-0479">Metal-binding</keyword>
<feature type="compositionally biased region" description="Polar residues" evidence="7">
    <location>
        <begin position="167"/>
        <end position="180"/>
    </location>
</feature>
<dbReference type="Proteomes" id="UP000030748">
    <property type="component" value="Unassembled WGS sequence"/>
</dbReference>
<evidence type="ECO:0000256" key="7">
    <source>
        <dbReference type="SAM" id="MobiDB-lite"/>
    </source>
</evidence>
<dbReference type="InterPro" id="IPR013087">
    <property type="entry name" value="Znf_C2H2_type"/>
</dbReference>
<organism evidence="9 10">
    <name type="scientific">Erythranthe guttata</name>
    <name type="common">Yellow monkey flower</name>
    <name type="synonym">Mimulus guttatus</name>
    <dbReference type="NCBI Taxonomy" id="4155"/>
    <lineage>
        <taxon>Eukaryota</taxon>
        <taxon>Viridiplantae</taxon>
        <taxon>Streptophyta</taxon>
        <taxon>Embryophyta</taxon>
        <taxon>Tracheophyta</taxon>
        <taxon>Spermatophyta</taxon>
        <taxon>Magnoliopsida</taxon>
        <taxon>eudicotyledons</taxon>
        <taxon>Gunneridae</taxon>
        <taxon>Pentapetalae</taxon>
        <taxon>asterids</taxon>
        <taxon>lamiids</taxon>
        <taxon>Lamiales</taxon>
        <taxon>Phrymaceae</taxon>
        <taxon>Erythranthe</taxon>
    </lineage>
</organism>
<feature type="compositionally biased region" description="Acidic residues" evidence="7">
    <location>
        <begin position="1"/>
        <end position="13"/>
    </location>
</feature>
<sequence length="200" mass="22209">INEKAEEDSDGDPSLDLSLSLGKIDPNPVAVNSTEPPPLDGHVVQHEEREYSCNYCPKKFSNKQALGGHQNAHKVEKVVAKSAMKGHESNYGYAGYQFCNGIPFPSSFNQAPERAINPFSMNAPYYPQYMQHQMHAPAYPMFPIFHEPQLLHTNPDFTSYLPYMGQGPSTSEGNLSADANNEQDEEQPPEELGPDLSLKL</sequence>
<keyword evidence="4" id="KW-0862">Zinc</keyword>
<dbReference type="PROSITE" id="PS00028">
    <property type="entry name" value="ZINC_FINGER_C2H2_1"/>
    <property type="match status" value="1"/>
</dbReference>
<dbReference type="EMBL" id="KI631929">
    <property type="protein sequence ID" value="EYU25634.1"/>
    <property type="molecule type" value="Genomic_DNA"/>
</dbReference>
<feature type="domain" description="C2H2-type" evidence="8">
    <location>
        <begin position="51"/>
        <end position="78"/>
    </location>
</feature>